<feature type="transmembrane region" description="Helical" evidence="9">
    <location>
        <begin position="137"/>
        <end position="155"/>
    </location>
</feature>
<feature type="domain" description="Histidine kinase/HSP90-like ATPase" evidence="10">
    <location>
        <begin position="302"/>
        <end position="398"/>
    </location>
</feature>
<evidence type="ECO:0000259" key="10">
    <source>
        <dbReference type="SMART" id="SM00387"/>
    </source>
</evidence>
<evidence type="ECO:0000256" key="5">
    <source>
        <dbReference type="ARBA" id="ARBA00022741"/>
    </source>
</evidence>
<dbReference type="GO" id="GO:0016301">
    <property type="term" value="F:kinase activity"/>
    <property type="evidence" value="ECO:0007669"/>
    <property type="project" value="UniProtKB-KW"/>
</dbReference>
<proteinExistence type="predicted"/>
<sequence>MGGRAPTAVRSAAAEVALVLCVGVIGVVGSVLAASRQPDRTPLDGIAYLLLGAAALALALRHRHPAMTLLVTLGAALTYHVLGYPYGPAPLAALIATYTVVSAGGRGDRLLAFGVAGVLAGYPIVELIPEVLTNERSAAAVLVWVLIMLAVVVLGENARVRRRYLAEIERRMLAAEKSREEEAHRRAGEERMRIAREIHDITSHTISVIAIQASVAAESMKDYPDCPEQAYTAMTTIRKASKEALSELRATIGVLRDTGDPSGPRNPPSGLAQLDDLIASTMDAGLPADLMVSGEPRPLPAVVDLTAYRIVQESLTNALRHAQASCVRVGVDYRPDGIELVIEDDGRASPAAGGQAPNRPGFGLLSMAERATAIGGELTTGRRAGAGFRVHAWLPTPTTGDESP</sequence>
<comment type="catalytic activity">
    <reaction evidence="1">
        <text>ATP + protein L-histidine = ADP + protein N-phospho-L-histidine.</text>
        <dbReference type="EC" id="2.7.13.3"/>
    </reaction>
</comment>
<dbReference type="EC" id="2.7.13.3" evidence="2"/>
<reference evidence="11 12" key="1">
    <citation type="submission" date="2021-03" db="EMBL/GenBank/DDBJ databases">
        <title>Sequencing the genomes of 1000 actinobacteria strains.</title>
        <authorList>
            <person name="Klenk H.-P."/>
        </authorList>
    </citation>
    <scope>NUCLEOTIDE SEQUENCE [LARGE SCALE GENOMIC DNA]</scope>
    <source>
        <strain evidence="11 12">DSM 46670</strain>
    </source>
</reference>
<dbReference type="Proteomes" id="UP001519332">
    <property type="component" value="Unassembled WGS sequence"/>
</dbReference>
<dbReference type="InterPro" id="IPR055558">
    <property type="entry name" value="DUF7134"/>
</dbReference>
<dbReference type="Pfam" id="PF02518">
    <property type="entry name" value="HATPase_c"/>
    <property type="match status" value="1"/>
</dbReference>
<evidence type="ECO:0000313" key="12">
    <source>
        <dbReference type="Proteomes" id="UP001519332"/>
    </source>
</evidence>
<evidence type="ECO:0000256" key="4">
    <source>
        <dbReference type="ARBA" id="ARBA00022679"/>
    </source>
</evidence>
<evidence type="ECO:0000256" key="8">
    <source>
        <dbReference type="ARBA" id="ARBA00023012"/>
    </source>
</evidence>
<dbReference type="PANTHER" id="PTHR24421">
    <property type="entry name" value="NITRATE/NITRITE SENSOR PROTEIN NARX-RELATED"/>
    <property type="match status" value="1"/>
</dbReference>
<keyword evidence="3" id="KW-0597">Phosphoprotein</keyword>
<dbReference type="EMBL" id="JAGINW010000001">
    <property type="protein sequence ID" value="MBP2323129.1"/>
    <property type="molecule type" value="Genomic_DNA"/>
</dbReference>
<dbReference type="Gene3D" id="3.30.565.10">
    <property type="entry name" value="Histidine kinase-like ATPase, C-terminal domain"/>
    <property type="match status" value="1"/>
</dbReference>
<dbReference type="CDD" id="cd16917">
    <property type="entry name" value="HATPase_UhpB-NarQ-NarX-like"/>
    <property type="match status" value="1"/>
</dbReference>
<dbReference type="SUPFAM" id="SSF55874">
    <property type="entry name" value="ATPase domain of HSP90 chaperone/DNA topoisomerase II/histidine kinase"/>
    <property type="match status" value="1"/>
</dbReference>
<feature type="transmembrane region" description="Helical" evidence="9">
    <location>
        <begin position="12"/>
        <end position="34"/>
    </location>
</feature>
<organism evidence="11 12">
    <name type="scientific">Kibdelosporangium banguiense</name>
    <dbReference type="NCBI Taxonomy" id="1365924"/>
    <lineage>
        <taxon>Bacteria</taxon>
        <taxon>Bacillati</taxon>
        <taxon>Actinomycetota</taxon>
        <taxon>Actinomycetes</taxon>
        <taxon>Pseudonocardiales</taxon>
        <taxon>Pseudonocardiaceae</taxon>
        <taxon>Kibdelosporangium</taxon>
    </lineage>
</organism>
<evidence type="ECO:0000313" key="11">
    <source>
        <dbReference type="EMBL" id="MBP2323129.1"/>
    </source>
</evidence>
<dbReference type="InterPro" id="IPR050482">
    <property type="entry name" value="Sensor_HK_TwoCompSys"/>
</dbReference>
<keyword evidence="9" id="KW-0812">Transmembrane</keyword>
<evidence type="ECO:0000256" key="2">
    <source>
        <dbReference type="ARBA" id="ARBA00012438"/>
    </source>
</evidence>
<dbReference type="SMART" id="SM00387">
    <property type="entry name" value="HATPase_c"/>
    <property type="match status" value="1"/>
</dbReference>
<keyword evidence="6 11" id="KW-0418">Kinase</keyword>
<dbReference type="PANTHER" id="PTHR24421:SF10">
    <property type="entry name" value="NITRATE_NITRITE SENSOR PROTEIN NARQ"/>
    <property type="match status" value="1"/>
</dbReference>
<evidence type="ECO:0000256" key="3">
    <source>
        <dbReference type="ARBA" id="ARBA00022553"/>
    </source>
</evidence>
<keyword evidence="8" id="KW-0902">Two-component regulatory system</keyword>
<keyword evidence="7" id="KW-0067">ATP-binding</keyword>
<keyword evidence="9" id="KW-0472">Membrane</keyword>
<dbReference type="Pfam" id="PF23539">
    <property type="entry name" value="DUF7134"/>
    <property type="match status" value="1"/>
</dbReference>
<feature type="transmembrane region" description="Helical" evidence="9">
    <location>
        <begin position="110"/>
        <end position="125"/>
    </location>
</feature>
<keyword evidence="12" id="KW-1185">Reference proteome</keyword>
<evidence type="ECO:0000256" key="7">
    <source>
        <dbReference type="ARBA" id="ARBA00022840"/>
    </source>
</evidence>
<comment type="caution">
    <text evidence="11">The sequence shown here is derived from an EMBL/GenBank/DDBJ whole genome shotgun (WGS) entry which is preliminary data.</text>
</comment>
<gene>
    <name evidence="11" type="ORF">JOF56_003514</name>
</gene>
<keyword evidence="5" id="KW-0547">Nucleotide-binding</keyword>
<name>A0ABS4TFE0_9PSEU</name>
<keyword evidence="4" id="KW-0808">Transferase</keyword>
<protein>
    <recommendedName>
        <fullName evidence="2">histidine kinase</fullName>
        <ecNumber evidence="2">2.7.13.3</ecNumber>
    </recommendedName>
</protein>
<dbReference type="InterPro" id="IPR011712">
    <property type="entry name" value="Sig_transdc_His_kin_sub3_dim/P"/>
</dbReference>
<dbReference type="Gene3D" id="1.20.5.1930">
    <property type="match status" value="1"/>
</dbReference>
<dbReference type="InterPro" id="IPR003594">
    <property type="entry name" value="HATPase_dom"/>
</dbReference>
<evidence type="ECO:0000256" key="9">
    <source>
        <dbReference type="SAM" id="Phobius"/>
    </source>
</evidence>
<evidence type="ECO:0000256" key="1">
    <source>
        <dbReference type="ARBA" id="ARBA00000085"/>
    </source>
</evidence>
<dbReference type="Pfam" id="PF07730">
    <property type="entry name" value="HisKA_3"/>
    <property type="match status" value="1"/>
</dbReference>
<accession>A0ABS4TFE0</accession>
<dbReference type="RefSeq" id="WP_245378288.1">
    <property type="nucleotide sequence ID" value="NZ_JAGINW010000001.1"/>
</dbReference>
<feature type="transmembrane region" description="Helical" evidence="9">
    <location>
        <begin position="46"/>
        <end position="64"/>
    </location>
</feature>
<dbReference type="InterPro" id="IPR036890">
    <property type="entry name" value="HATPase_C_sf"/>
</dbReference>
<keyword evidence="9" id="KW-1133">Transmembrane helix</keyword>
<evidence type="ECO:0000256" key="6">
    <source>
        <dbReference type="ARBA" id="ARBA00022777"/>
    </source>
</evidence>
<feature type="transmembrane region" description="Helical" evidence="9">
    <location>
        <begin position="84"/>
        <end position="103"/>
    </location>
</feature>